<dbReference type="InterPro" id="IPR010737">
    <property type="entry name" value="4-carb_acid_sugar_kinase_N"/>
</dbReference>
<dbReference type="Gene3D" id="3.40.50.10840">
    <property type="entry name" value="Putative sugar-binding, N-terminal domain"/>
    <property type="match status" value="1"/>
</dbReference>
<evidence type="ECO:0000313" key="10">
    <source>
        <dbReference type="Proteomes" id="UP000628736"/>
    </source>
</evidence>
<evidence type="ECO:0000256" key="2">
    <source>
        <dbReference type="ARBA" id="ARBA00022679"/>
    </source>
</evidence>
<keyword evidence="10" id="KW-1185">Reference proteome</keyword>
<dbReference type="Pfam" id="PF07005">
    <property type="entry name" value="SBD_N"/>
    <property type="match status" value="1"/>
</dbReference>
<dbReference type="EMBL" id="JACOPO010000003">
    <property type="protein sequence ID" value="MBC5722287.1"/>
    <property type="molecule type" value="Genomic_DNA"/>
</dbReference>
<comment type="similarity">
    <text evidence="1">Belongs to the four-carbon acid sugar kinase family.</text>
</comment>
<dbReference type="InterPro" id="IPR037051">
    <property type="entry name" value="4-carb_acid_sugar_kinase_N_sf"/>
</dbReference>
<dbReference type="AlphaFoldDB" id="A0A8J6M808"/>
<dbReference type="SUPFAM" id="SSF142764">
    <property type="entry name" value="YgbK-like"/>
    <property type="match status" value="1"/>
</dbReference>
<evidence type="ECO:0000313" key="9">
    <source>
        <dbReference type="EMBL" id="MBC5722287.1"/>
    </source>
</evidence>
<accession>A0A8J6M808</accession>
<keyword evidence="2" id="KW-0808">Transferase</keyword>
<comment type="caution">
    <text evidence="9">The sequence shown here is derived from an EMBL/GenBank/DDBJ whole genome shotgun (WGS) entry which is preliminary data.</text>
</comment>
<protein>
    <submittedName>
        <fullName evidence="9">Hydroxyacid dehydrogenase</fullName>
    </submittedName>
</protein>
<feature type="domain" description="Four-carbon acid sugar kinase N-terminal" evidence="7">
    <location>
        <begin position="40"/>
        <end position="280"/>
    </location>
</feature>
<organism evidence="9 10">
    <name type="scientific">Flintibacter hominis</name>
    <dbReference type="NCBI Taxonomy" id="2763048"/>
    <lineage>
        <taxon>Bacteria</taxon>
        <taxon>Bacillati</taxon>
        <taxon>Bacillota</taxon>
        <taxon>Clostridia</taxon>
        <taxon>Eubacteriales</taxon>
        <taxon>Flintibacter</taxon>
    </lineage>
</organism>
<keyword evidence="6" id="KW-0119">Carbohydrate metabolism</keyword>
<evidence type="ECO:0000256" key="3">
    <source>
        <dbReference type="ARBA" id="ARBA00022741"/>
    </source>
</evidence>
<evidence type="ECO:0000256" key="6">
    <source>
        <dbReference type="ARBA" id="ARBA00023277"/>
    </source>
</evidence>
<dbReference type="Proteomes" id="UP000628736">
    <property type="component" value="Unassembled WGS sequence"/>
</dbReference>
<evidence type="ECO:0000256" key="4">
    <source>
        <dbReference type="ARBA" id="ARBA00022777"/>
    </source>
</evidence>
<evidence type="ECO:0000259" key="7">
    <source>
        <dbReference type="Pfam" id="PF07005"/>
    </source>
</evidence>
<gene>
    <name evidence="9" type="ORF">H8S11_05640</name>
</gene>
<evidence type="ECO:0000256" key="1">
    <source>
        <dbReference type="ARBA" id="ARBA00005715"/>
    </source>
</evidence>
<name>A0A8J6M808_9FIRM</name>
<keyword evidence="4" id="KW-0418">Kinase</keyword>
<evidence type="ECO:0000259" key="8">
    <source>
        <dbReference type="Pfam" id="PF17042"/>
    </source>
</evidence>
<keyword evidence="5" id="KW-0067">ATP-binding</keyword>
<keyword evidence="3" id="KW-0547">Nucleotide-binding</keyword>
<dbReference type="Gene3D" id="3.40.980.20">
    <property type="entry name" value="Four-carbon acid sugar kinase, nucleotide binding domain"/>
    <property type="match status" value="1"/>
</dbReference>
<dbReference type="Pfam" id="PF17042">
    <property type="entry name" value="NBD_C"/>
    <property type="match status" value="1"/>
</dbReference>
<dbReference type="RefSeq" id="WP_186852494.1">
    <property type="nucleotide sequence ID" value="NZ_JACOPO010000003.1"/>
</dbReference>
<reference evidence="9" key="1">
    <citation type="submission" date="2020-08" db="EMBL/GenBank/DDBJ databases">
        <title>Genome public.</title>
        <authorList>
            <person name="Liu C."/>
            <person name="Sun Q."/>
        </authorList>
    </citation>
    <scope>NUCLEOTIDE SEQUENCE</scope>
    <source>
        <strain evidence="9">NSJ-23</strain>
    </source>
</reference>
<feature type="domain" description="Four-carbon acid sugar kinase nucleotide binding" evidence="8">
    <location>
        <begin position="306"/>
        <end position="471"/>
    </location>
</feature>
<dbReference type="GO" id="GO:0016301">
    <property type="term" value="F:kinase activity"/>
    <property type="evidence" value="ECO:0007669"/>
    <property type="project" value="UniProtKB-KW"/>
</dbReference>
<dbReference type="InterPro" id="IPR031475">
    <property type="entry name" value="NBD_C"/>
</dbReference>
<sequence length="479" mass="53037">MSERKVAVEPADLARQWPLPAKEQVHQELKRALEGCRRKMVVLDDDPTGVQTVHGLYVYTDWERETLLQGLRSEQPMFFVLTNSRGFTAEETERAHQEIGKNLAWAAREAGQPFVLISRGDSTLRGHYPLETETLRQTLERELETCYDGEIIMPYFQEGGRLTIGDVHYVKMGEQLVPAGMTEFAKDTTFAYTSSDLKDWCQERTGGRYRAEEMVSISLEELRDLDYPGITRKLMGVSGFQKVVVNAADDLDVEVFVTALMAALNQGKQFLYRCAAGLVRVMGGVEHRPLLGRAELRDRDNPNGGLVVVGSHVKKTSQQLECLLDGVDGLEEICFQAESALQPGGLEEERARVSARAQQVIRAGRTAVVYTSRQVLRVSQESADANLELSVRISRALTGVVSDLRERPSFIVAKGGITSSDVGIQALGVKKALVLGQAAPGVPVWKTGEESRFPGMSYIIFPGNVGEVTTLRDIVHELV</sequence>
<evidence type="ECO:0000256" key="5">
    <source>
        <dbReference type="ARBA" id="ARBA00022840"/>
    </source>
</evidence>
<proteinExistence type="inferred from homology"/>
<dbReference type="InterPro" id="IPR042213">
    <property type="entry name" value="NBD_C_sf"/>
</dbReference>
<dbReference type="GO" id="GO:0005524">
    <property type="term" value="F:ATP binding"/>
    <property type="evidence" value="ECO:0007669"/>
    <property type="project" value="UniProtKB-KW"/>
</dbReference>